<organism evidence="4 5">
    <name type="scientific">Candidatus Gottesmanbacteria bacterium RIFCSPHIGHO2_01_FULL_47_48</name>
    <dbReference type="NCBI Taxonomy" id="1798381"/>
    <lineage>
        <taxon>Bacteria</taxon>
        <taxon>Candidatus Gottesmaniibacteriota</taxon>
    </lineage>
</organism>
<accession>A0A1F6A4M1</accession>
<evidence type="ECO:0000313" key="5">
    <source>
        <dbReference type="Proteomes" id="UP000177871"/>
    </source>
</evidence>
<evidence type="ECO:0000256" key="1">
    <source>
        <dbReference type="PIRSR" id="PIRSR640198-1"/>
    </source>
</evidence>
<evidence type="ECO:0000259" key="3">
    <source>
        <dbReference type="PROSITE" id="PS51459"/>
    </source>
</evidence>
<evidence type="ECO:0000313" key="4">
    <source>
        <dbReference type="EMBL" id="OGG19217.1"/>
    </source>
</evidence>
<evidence type="ECO:0000256" key="2">
    <source>
        <dbReference type="PIRSR" id="PIRSR640198-3"/>
    </source>
</evidence>
<dbReference type="AlphaFoldDB" id="A0A1F6A4M1"/>
<dbReference type="SUPFAM" id="SSF140931">
    <property type="entry name" value="Fic-like"/>
    <property type="match status" value="1"/>
</dbReference>
<dbReference type="PROSITE" id="PS51459">
    <property type="entry name" value="FIDO"/>
    <property type="match status" value="1"/>
</dbReference>
<proteinExistence type="predicted"/>
<protein>
    <recommendedName>
        <fullName evidence="3">Fido domain-containing protein</fullName>
    </recommendedName>
</protein>
<comment type="caution">
    <text evidence="4">The sequence shown here is derived from an EMBL/GenBank/DDBJ whole genome shotgun (WGS) entry which is preliminary data.</text>
</comment>
<feature type="active site" evidence="1">
    <location>
        <position position="196"/>
    </location>
</feature>
<gene>
    <name evidence="4" type="ORF">A2721_00060</name>
</gene>
<sequence length="355" mass="40542">MYAPKFTITSKLLRDIGLIEGAKAVIESAALLPAWEARFKEDAELRSVHYGTHVEGNELNLEEVKKVMEGKEVVARERDIKEVINYRKVLEFLDSLGQGNQGNRGNWGLYGEEILRKLHHLTVAGIVPPEEVGKYRGVQVVLRDVLTGEIVHRPPISVEVPFLIEEFFEWLSGPSARELHPIIKAGIVHYAIVNVHPFTEGNGRVARAMATLILLNEGYDIRKLFSLEEHYDKNVGAYYFAIKTADQNPEHDLTAWLEYFVEGVAIEFNRVRDQVQHLSLDLKLKAQAGQQIFLNPRQIKLVEYIEDVGFLSNQQFKEILPMVSEDTVLRDLKDLMEKKIIKKKGKTKAARYMIK</sequence>
<dbReference type="PANTHER" id="PTHR13504:SF38">
    <property type="entry name" value="FIDO DOMAIN-CONTAINING PROTEIN"/>
    <property type="match status" value="1"/>
</dbReference>
<feature type="domain" description="Fido" evidence="3">
    <location>
        <begin position="110"/>
        <end position="262"/>
    </location>
</feature>
<dbReference type="EMBL" id="MFJK01000008">
    <property type="protein sequence ID" value="OGG19217.1"/>
    <property type="molecule type" value="Genomic_DNA"/>
</dbReference>
<dbReference type="Proteomes" id="UP000177871">
    <property type="component" value="Unassembled WGS sequence"/>
</dbReference>
<dbReference type="InterPro" id="IPR003812">
    <property type="entry name" value="Fido"/>
</dbReference>
<dbReference type="InterPro" id="IPR040198">
    <property type="entry name" value="Fido_containing"/>
</dbReference>
<dbReference type="InterPro" id="IPR036597">
    <property type="entry name" value="Fido-like_dom_sf"/>
</dbReference>
<feature type="site" description="Important for autoinhibition of adenylyltransferase activity" evidence="2">
    <location>
        <position position="55"/>
    </location>
</feature>
<dbReference type="STRING" id="1798381.A2721_00060"/>
<dbReference type="PANTHER" id="PTHR13504">
    <property type="entry name" value="FIDO DOMAIN-CONTAINING PROTEIN DDB_G0283145"/>
    <property type="match status" value="1"/>
</dbReference>
<name>A0A1F6A4M1_9BACT</name>
<dbReference type="Gene3D" id="1.10.3290.10">
    <property type="entry name" value="Fido-like domain"/>
    <property type="match status" value="1"/>
</dbReference>
<reference evidence="4 5" key="1">
    <citation type="journal article" date="2016" name="Nat. Commun.">
        <title>Thousands of microbial genomes shed light on interconnected biogeochemical processes in an aquifer system.</title>
        <authorList>
            <person name="Anantharaman K."/>
            <person name="Brown C.T."/>
            <person name="Hug L.A."/>
            <person name="Sharon I."/>
            <person name="Castelle C.J."/>
            <person name="Probst A.J."/>
            <person name="Thomas B.C."/>
            <person name="Singh A."/>
            <person name="Wilkins M.J."/>
            <person name="Karaoz U."/>
            <person name="Brodie E.L."/>
            <person name="Williams K.H."/>
            <person name="Hubbard S.S."/>
            <person name="Banfield J.F."/>
        </authorList>
    </citation>
    <scope>NUCLEOTIDE SEQUENCE [LARGE SCALE GENOMIC DNA]</scope>
</reference>
<dbReference type="Pfam" id="PF02661">
    <property type="entry name" value="Fic"/>
    <property type="match status" value="1"/>
</dbReference>